<dbReference type="EMBL" id="RRYP01004218">
    <property type="protein sequence ID" value="TNV83046.1"/>
    <property type="molecule type" value="Genomic_DNA"/>
</dbReference>
<name>A0A8J8T687_HALGN</name>
<evidence type="ECO:0000313" key="4">
    <source>
        <dbReference type="Proteomes" id="UP000785679"/>
    </source>
</evidence>
<keyword evidence="1" id="KW-0175">Coiled coil</keyword>
<proteinExistence type="predicted"/>
<feature type="region of interest" description="Disordered" evidence="2">
    <location>
        <begin position="516"/>
        <end position="562"/>
    </location>
</feature>
<feature type="compositionally biased region" description="Basic residues" evidence="2">
    <location>
        <begin position="330"/>
        <end position="345"/>
    </location>
</feature>
<feature type="compositionally biased region" description="Basic and acidic residues" evidence="2">
    <location>
        <begin position="351"/>
        <end position="361"/>
    </location>
</feature>
<evidence type="ECO:0000256" key="2">
    <source>
        <dbReference type="SAM" id="MobiDB-lite"/>
    </source>
</evidence>
<sequence>MKLNLTGVKSTAASSPHKRPATADAKAKHLDQNSKILFSNSLHYKVILEDETKRKFDERVNLPISSSTKVNLSVNIPQHRTNVHIEKHDPHKVSVANPLALTAQEHAFIEETMAKGREVAKKERADTFHHNTRVMLLKKMQEIENEKIRAQYETTEKIKKLLSDTIEFSQKTALAAKKAIQGSQDSEMDEDLSIAEDKSSRSGTGKHPVIRNLIGATTADKKSNMSSPDHHKPQAMGGPQFMNVVEHREEDLEESSSDDGLQNVAFQIESSEAQKALMDIGKARKKMHKRAKQLTKMHQLMHHGQDNSSSPDDRSHHQKSSESISSPSVHLKKKLTMTKTPKHTQHSPSKSHKETHPDHTEMDAFNGMMKEYVKQQFVASQNPRDFHADLPILQALGAKSYDHVADLNELQIQLEGALRKFAKDWKTVDQGRINYLMKYGIVKEVMMIEERKAIRMLAAAKPVEKTPPKEDNKPTSVFDKKGLKSPRGTSKNKDLANLNAKKNQYGIYRPPQKIFLDALPDDGSKRKQQRAQQKENLHDSQITDFSKSPKKDSMTPFGSAMKDVTKGANSTISFQPQKKAINFGDSSVDNNTASYSRSKDAPTIGNPLMMKMEFQSRREKKGRSGVRSQSGVESLSRFSRGQRTSKSGRSGRSGRSGTRSGKSGYTEEDFDEMSIEEIDVLIEKAQREVEMLMDQKRKYLANKMWTKKTKQKKIYPIDCAIGELRERILL</sequence>
<feature type="region of interest" description="Disordered" evidence="2">
    <location>
        <begin position="582"/>
        <end position="668"/>
    </location>
</feature>
<feature type="compositionally biased region" description="Low complexity" evidence="2">
    <location>
        <begin position="639"/>
        <end position="664"/>
    </location>
</feature>
<feature type="compositionally biased region" description="Basic and acidic residues" evidence="2">
    <location>
        <begin position="463"/>
        <end position="482"/>
    </location>
</feature>
<feature type="coiled-coil region" evidence="1">
    <location>
        <begin position="675"/>
        <end position="702"/>
    </location>
</feature>
<feature type="region of interest" description="Disordered" evidence="2">
    <location>
        <begin position="1"/>
        <end position="22"/>
    </location>
</feature>
<feature type="region of interest" description="Disordered" evidence="2">
    <location>
        <begin position="299"/>
        <end position="361"/>
    </location>
</feature>
<evidence type="ECO:0000313" key="3">
    <source>
        <dbReference type="EMBL" id="TNV83046.1"/>
    </source>
</evidence>
<keyword evidence="4" id="KW-1185">Reference proteome</keyword>
<comment type="caution">
    <text evidence="3">The sequence shown here is derived from an EMBL/GenBank/DDBJ whole genome shotgun (WGS) entry which is preliminary data.</text>
</comment>
<dbReference type="AlphaFoldDB" id="A0A8J8T687"/>
<accession>A0A8J8T687</accession>
<protein>
    <submittedName>
        <fullName evidence="3">Uncharacterized protein</fullName>
    </submittedName>
</protein>
<feature type="region of interest" description="Disordered" evidence="2">
    <location>
        <begin position="463"/>
        <end position="503"/>
    </location>
</feature>
<dbReference type="OrthoDB" id="10655556at2759"/>
<feature type="compositionally biased region" description="Polar residues" evidence="2">
    <location>
        <begin position="626"/>
        <end position="637"/>
    </location>
</feature>
<feature type="compositionally biased region" description="Basic and acidic residues" evidence="2">
    <location>
        <begin position="219"/>
        <end position="232"/>
    </location>
</feature>
<reference evidence="3" key="1">
    <citation type="submission" date="2019-06" db="EMBL/GenBank/DDBJ databases">
        <authorList>
            <person name="Zheng W."/>
        </authorList>
    </citation>
    <scope>NUCLEOTIDE SEQUENCE</scope>
    <source>
        <strain evidence="3">QDHG01</strain>
    </source>
</reference>
<gene>
    <name evidence="3" type="ORF">FGO68_gene10385</name>
</gene>
<feature type="compositionally biased region" description="Polar residues" evidence="2">
    <location>
        <begin position="584"/>
        <end position="596"/>
    </location>
</feature>
<feature type="region of interest" description="Disordered" evidence="2">
    <location>
        <begin position="179"/>
        <end position="238"/>
    </location>
</feature>
<evidence type="ECO:0000256" key="1">
    <source>
        <dbReference type="SAM" id="Coils"/>
    </source>
</evidence>
<organism evidence="3 4">
    <name type="scientific">Halteria grandinella</name>
    <dbReference type="NCBI Taxonomy" id="5974"/>
    <lineage>
        <taxon>Eukaryota</taxon>
        <taxon>Sar</taxon>
        <taxon>Alveolata</taxon>
        <taxon>Ciliophora</taxon>
        <taxon>Intramacronucleata</taxon>
        <taxon>Spirotrichea</taxon>
        <taxon>Stichotrichia</taxon>
        <taxon>Sporadotrichida</taxon>
        <taxon>Halteriidae</taxon>
        <taxon>Halteria</taxon>
    </lineage>
</organism>
<dbReference type="Proteomes" id="UP000785679">
    <property type="component" value="Unassembled WGS sequence"/>
</dbReference>